<feature type="domain" description="THIF-type NAD/FAD binding fold" evidence="6">
    <location>
        <begin position="308"/>
        <end position="463"/>
    </location>
</feature>
<keyword evidence="4" id="KW-0862">Zinc</keyword>
<dbReference type="GO" id="GO:0061504">
    <property type="term" value="P:cyclic threonylcarbamoyladenosine biosynthetic process"/>
    <property type="evidence" value="ECO:0007669"/>
    <property type="project" value="TreeGrafter"/>
</dbReference>
<keyword evidence="5" id="KW-0482">Metalloprotease</keyword>
<dbReference type="HOGENOM" id="CLU_390671_0_0_7"/>
<dbReference type="Gene3D" id="3.40.140.10">
    <property type="entry name" value="Cytidine Deaminase, domain 2"/>
    <property type="match status" value="1"/>
</dbReference>
<evidence type="ECO:0000313" key="8">
    <source>
        <dbReference type="EMBL" id="ACL66456.1"/>
    </source>
</evidence>
<gene>
    <name evidence="8" type="ordered locus">A2cp1_3121</name>
</gene>
<dbReference type="Pfam" id="PF00899">
    <property type="entry name" value="ThiF"/>
    <property type="match status" value="1"/>
</dbReference>
<dbReference type="GO" id="GO:0046872">
    <property type="term" value="F:metal ion binding"/>
    <property type="evidence" value="ECO:0007669"/>
    <property type="project" value="UniProtKB-KW"/>
</dbReference>
<name>B8JG53_ANAD2</name>
<reference evidence="8" key="1">
    <citation type="submission" date="2009-01" db="EMBL/GenBank/DDBJ databases">
        <title>Complete sequence of Anaeromyxobacter dehalogenans 2CP-1.</title>
        <authorList>
            <consortium name="US DOE Joint Genome Institute"/>
            <person name="Lucas S."/>
            <person name="Copeland A."/>
            <person name="Lapidus A."/>
            <person name="Glavina del Rio T."/>
            <person name="Dalin E."/>
            <person name="Tice H."/>
            <person name="Bruce D."/>
            <person name="Goodwin L."/>
            <person name="Pitluck S."/>
            <person name="Saunders E."/>
            <person name="Brettin T."/>
            <person name="Detter J.C."/>
            <person name="Han C."/>
            <person name="Larimer F."/>
            <person name="Land M."/>
            <person name="Hauser L."/>
            <person name="Kyrpides N."/>
            <person name="Ovchinnikova G."/>
            <person name="Beliaev A.S."/>
            <person name="Richardson P."/>
        </authorList>
    </citation>
    <scope>NUCLEOTIDE SEQUENCE</scope>
    <source>
        <strain evidence="8">2CP-1</strain>
    </source>
</reference>
<dbReference type="KEGG" id="acp:A2cp1_3121"/>
<dbReference type="SUPFAM" id="SSF102712">
    <property type="entry name" value="JAB1/MPN domain"/>
    <property type="match status" value="1"/>
</dbReference>
<evidence type="ECO:0000259" key="6">
    <source>
        <dbReference type="Pfam" id="PF00899"/>
    </source>
</evidence>
<evidence type="ECO:0000256" key="3">
    <source>
        <dbReference type="ARBA" id="ARBA00022801"/>
    </source>
</evidence>
<dbReference type="SUPFAM" id="SSF69572">
    <property type="entry name" value="Activating enzymes of the ubiquitin-like proteins"/>
    <property type="match status" value="1"/>
</dbReference>
<keyword evidence="9" id="KW-1185">Reference proteome</keyword>
<dbReference type="GO" id="GO:0008641">
    <property type="term" value="F:ubiquitin-like modifier activating enzyme activity"/>
    <property type="evidence" value="ECO:0007669"/>
    <property type="project" value="InterPro"/>
</dbReference>
<proteinExistence type="predicted"/>
<protein>
    <submittedName>
        <fullName evidence="8">UBA/THIF-type NAD/FAD binding protein</fullName>
    </submittedName>
</protein>
<evidence type="ECO:0000259" key="7">
    <source>
        <dbReference type="Pfam" id="PF14464"/>
    </source>
</evidence>
<evidence type="ECO:0000256" key="1">
    <source>
        <dbReference type="ARBA" id="ARBA00022670"/>
    </source>
</evidence>
<keyword evidence="1" id="KW-0645">Protease</keyword>
<dbReference type="InterPro" id="IPR028090">
    <property type="entry name" value="JAB_dom_prok"/>
</dbReference>
<sequence length="604" mass="62464">MWCVADWVLRALDAELGGHPPERGGALLGPPGRPLVTRFEPDPGAHASASRWAPSAGLGERVTALERGEGLELKGLVHSHPGALDQPSAQDARELAAGLAHNPHLACYLGPIVSLEPPAGLGAHEVALARGKLSLFAARRSRGGGAEVAPEPLRAIPLLRDLERAAQALGGGRAEPFVTDAGEGPLLAGRLRLDGGGELLVLAGEHYPALPPVALAAGEREASGQLALSWPLALAEDERLAAALAAVLEGRGPRRRAYGPPGGPALTRDPGRARLAGWTARLADGGPEAREAARRGGLRARSAARLPEALRERAVLVAGCGSVGSYLAELLARAGVGRLALLDPEVVEPANLSRTVFAAEDVGRSKPEALARRLLAVEPSIALALEPRAVDGLPPAALDARVREADLVLAATDDPAAQRALDRFAYARGRPALFVGLYAGAQGGEVILTVPGRTACYLCATRSRHGLERAGGRVARELDYGTGRLRGEVALAADVQHVASAAAKLALALLAPEGDAGPGPFAEQVIASGATYLTLSTVPGYWFYPQVFGDTPGQGAYQSVWLTPARAPDCPVCGPPEARCDPLEVPRRTPDAAAIARALRDAGA</sequence>
<dbReference type="EMBL" id="CP001359">
    <property type="protein sequence ID" value="ACL66456.1"/>
    <property type="molecule type" value="Genomic_DNA"/>
</dbReference>
<evidence type="ECO:0000256" key="2">
    <source>
        <dbReference type="ARBA" id="ARBA00022723"/>
    </source>
</evidence>
<feature type="domain" description="JAB" evidence="7">
    <location>
        <begin position="7"/>
        <end position="99"/>
    </location>
</feature>
<dbReference type="GO" id="GO:0008237">
    <property type="term" value="F:metallopeptidase activity"/>
    <property type="evidence" value="ECO:0007669"/>
    <property type="project" value="UniProtKB-KW"/>
</dbReference>
<dbReference type="GO" id="GO:0061503">
    <property type="term" value="F:tRNA threonylcarbamoyladenosine dehydratase"/>
    <property type="evidence" value="ECO:0007669"/>
    <property type="project" value="TreeGrafter"/>
</dbReference>
<organism evidence="8 9">
    <name type="scientific">Anaeromyxobacter dehalogenans (strain ATCC BAA-258 / DSM 21875 / 2CP-1)</name>
    <dbReference type="NCBI Taxonomy" id="455488"/>
    <lineage>
        <taxon>Bacteria</taxon>
        <taxon>Pseudomonadati</taxon>
        <taxon>Myxococcota</taxon>
        <taxon>Myxococcia</taxon>
        <taxon>Myxococcales</taxon>
        <taxon>Cystobacterineae</taxon>
        <taxon>Anaeromyxobacteraceae</taxon>
        <taxon>Anaeromyxobacter</taxon>
    </lineage>
</organism>
<dbReference type="Pfam" id="PF14464">
    <property type="entry name" value="Prok-JAB"/>
    <property type="match status" value="1"/>
</dbReference>
<accession>B8JG53</accession>
<dbReference type="PANTHER" id="PTHR43267">
    <property type="entry name" value="TRNA THREONYLCARBAMOYLADENOSINE DEHYDRATASE"/>
    <property type="match status" value="1"/>
</dbReference>
<dbReference type="GO" id="GO:0006508">
    <property type="term" value="P:proteolysis"/>
    <property type="evidence" value="ECO:0007669"/>
    <property type="project" value="UniProtKB-KW"/>
</dbReference>
<dbReference type="Gene3D" id="3.40.50.720">
    <property type="entry name" value="NAD(P)-binding Rossmann-like Domain"/>
    <property type="match status" value="1"/>
</dbReference>
<dbReference type="AlphaFoldDB" id="B8JG53"/>
<evidence type="ECO:0000256" key="4">
    <source>
        <dbReference type="ARBA" id="ARBA00022833"/>
    </source>
</evidence>
<dbReference type="InterPro" id="IPR035985">
    <property type="entry name" value="Ubiquitin-activating_enz"/>
</dbReference>
<dbReference type="PANTHER" id="PTHR43267:SF1">
    <property type="entry name" value="TRNA THREONYLCARBAMOYLADENOSINE DEHYDRATASE"/>
    <property type="match status" value="1"/>
</dbReference>
<dbReference type="InterPro" id="IPR045886">
    <property type="entry name" value="ThiF/MoeB/HesA"/>
</dbReference>
<dbReference type="InterPro" id="IPR000594">
    <property type="entry name" value="ThiF_NAD_FAD-bd"/>
</dbReference>
<evidence type="ECO:0000313" key="9">
    <source>
        <dbReference type="Proteomes" id="UP000007089"/>
    </source>
</evidence>
<keyword evidence="3" id="KW-0378">Hydrolase</keyword>
<dbReference type="Proteomes" id="UP000007089">
    <property type="component" value="Chromosome"/>
</dbReference>
<keyword evidence="2" id="KW-0479">Metal-binding</keyword>
<evidence type="ECO:0000256" key="5">
    <source>
        <dbReference type="ARBA" id="ARBA00023049"/>
    </source>
</evidence>